<dbReference type="Proteomes" id="UP000320443">
    <property type="component" value="Unassembled WGS sequence"/>
</dbReference>
<dbReference type="EMBL" id="VKDK01000001">
    <property type="protein sequence ID" value="TRX64450.1"/>
    <property type="molecule type" value="Genomic_DNA"/>
</dbReference>
<dbReference type="InterPro" id="IPR037883">
    <property type="entry name" value="Knr4/Smi1-like_sf"/>
</dbReference>
<evidence type="ECO:0000313" key="2">
    <source>
        <dbReference type="EMBL" id="TRX64450.1"/>
    </source>
</evidence>
<dbReference type="InterPro" id="IPR018958">
    <property type="entry name" value="Knr4/Smi1-like_dom"/>
</dbReference>
<accession>A0A2N6TGM8</accession>
<dbReference type="Pfam" id="PF09346">
    <property type="entry name" value="SMI1_KNR4"/>
    <property type="match status" value="1"/>
</dbReference>
<organism evidence="2 3">
    <name type="scientific">Corynebacterium hiratae</name>
    <dbReference type="NCBI Taxonomy" id="3139423"/>
    <lineage>
        <taxon>Bacteria</taxon>
        <taxon>Bacillati</taxon>
        <taxon>Actinomycetota</taxon>
        <taxon>Actinomycetes</taxon>
        <taxon>Mycobacteriales</taxon>
        <taxon>Corynebacteriaceae</taxon>
        <taxon>Corynebacterium</taxon>
    </lineage>
</organism>
<name>A0A2N6TGM8_9CORY</name>
<dbReference type="AlphaFoldDB" id="A0A2N6TGM8"/>
<gene>
    <name evidence="2" type="ORF">FNY97_00725</name>
</gene>
<protein>
    <submittedName>
        <fullName evidence="2">SMI1/KNR4 family protein</fullName>
    </submittedName>
</protein>
<evidence type="ECO:0000313" key="3">
    <source>
        <dbReference type="Proteomes" id="UP000320443"/>
    </source>
</evidence>
<reference evidence="2 3" key="1">
    <citation type="submission" date="2019-07" db="EMBL/GenBank/DDBJ databases">
        <title>Draft genome of C. aurimucosum strain 2274.</title>
        <authorList>
            <person name="Pacheco L.G.C."/>
            <person name="Aguiar E.R.G.R."/>
            <person name="Santos C.S."/>
            <person name="Rocha D.J.P.G."/>
            <person name="Sant'Anna L.O."/>
            <person name="Mattos-Guaraldi A.L."/>
            <person name="Santos L.S."/>
        </authorList>
    </citation>
    <scope>NUCLEOTIDE SEQUENCE [LARGE SCALE GENOMIC DNA]</scope>
    <source>
        <strain evidence="2 3">2274</strain>
    </source>
</reference>
<dbReference type="SUPFAM" id="SSF160631">
    <property type="entry name" value="SMI1/KNR4-like"/>
    <property type="match status" value="1"/>
</dbReference>
<comment type="caution">
    <text evidence="2">The sequence shown here is derived from an EMBL/GenBank/DDBJ whole genome shotgun (WGS) entry which is preliminary data.</text>
</comment>
<dbReference type="Gene3D" id="3.40.1580.10">
    <property type="entry name" value="SMI1/KNR4-like"/>
    <property type="match status" value="1"/>
</dbReference>
<evidence type="ECO:0000259" key="1">
    <source>
        <dbReference type="SMART" id="SM00860"/>
    </source>
</evidence>
<sequence length="124" mass="14313">MAFPVDESRIRAAEEALGRTFPDDLRQRLMSENGGEIDDADEGYWFLYPVYDDSDRRRLARSANHVVKETETWRSQADGFPQDAIVVAEDQEGNAIVLLPSDDSFYVWDHESRETEPIELLFDK</sequence>
<dbReference type="SMART" id="SM00860">
    <property type="entry name" value="SMI1_KNR4"/>
    <property type="match status" value="1"/>
</dbReference>
<proteinExistence type="predicted"/>
<dbReference type="RefSeq" id="WP_049156773.1">
    <property type="nucleotide sequence ID" value="NZ_VKDK01000001.1"/>
</dbReference>
<keyword evidence="3" id="KW-1185">Reference proteome</keyword>
<feature type="domain" description="Knr4/Smi1-like" evidence="1">
    <location>
        <begin position="4"/>
        <end position="124"/>
    </location>
</feature>